<evidence type="ECO:0000313" key="1">
    <source>
        <dbReference type="EMBL" id="QBB69357.1"/>
    </source>
</evidence>
<protein>
    <submittedName>
        <fullName evidence="1">Uncharacterized protein</fullName>
    </submittedName>
</protein>
<dbReference type="RefSeq" id="WP_129831613.1">
    <property type="nucleotide sequence ID" value="NZ_CP035704.1"/>
</dbReference>
<dbReference type="Proteomes" id="UP000291562">
    <property type="component" value="Chromosome"/>
</dbReference>
<reference evidence="1 2" key="1">
    <citation type="submission" date="2019-01" db="EMBL/GenBank/DDBJ databases">
        <title>Pseudolysobacter antarctica gen. nov., sp. nov., isolated from Fildes Peninsula, Antarctica.</title>
        <authorList>
            <person name="Wei Z."/>
            <person name="Peng F."/>
        </authorList>
    </citation>
    <scope>NUCLEOTIDE SEQUENCE [LARGE SCALE GENOMIC DNA]</scope>
    <source>
        <strain evidence="1 2">AQ6-296</strain>
    </source>
</reference>
<accession>A0A411HFY1</accession>
<sequence>MNTITPRHPTSLKGIKHAAQQLRRRQPMKHATALDMVARQAGFQSYRHALNASSSNVVPASPLHPAQPQHMTYVTAYWFDKRTGARGRETLKVSLSKPLAAIVTRYQTTYCRGLMGFLRPKPNHLRLSLRELPQKAAQEAICVAARTLAFMDATGMVPSNRVKMAYPGGNRRDLIPYMDHESIWIDPVTLRYLVVDEPYEGRLMREDTSRMDWAQASGYDVRTPQWAGIHNPGETHEIRTIL</sequence>
<dbReference type="EMBL" id="CP035704">
    <property type="protein sequence ID" value="QBB69357.1"/>
    <property type="molecule type" value="Genomic_DNA"/>
</dbReference>
<evidence type="ECO:0000313" key="2">
    <source>
        <dbReference type="Proteomes" id="UP000291562"/>
    </source>
</evidence>
<name>A0A411HFY1_9GAMM</name>
<keyword evidence="2" id="KW-1185">Reference proteome</keyword>
<organism evidence="1 2">
    <name type="scientific">Pseudolysobacter antarcticus</name>
    <dbReference type="NCBI Taxonomy" id="2511995"/>
    <lineage>
        <taxon>Bacteria</taxon>
        <taxon>Pseudomonadati</taxon>
        <taxon>Pseudomonadota</taxon>
        <taxon>Gammaproteobacteria</taxon>
        <taxon>Lysobacterales</taxon>
        <taxon>Rhodanobacteraceae</taxon>
        <taxon>Pseudolysobacter</taxon>
    </lineage>
</organism>
<dbReference type="AlphaFoldDB" id="A0A411HFY1"/>
<proteinExistence type="predicted"/>
<dbReference type="OrthoDB" id="6059332at2"/>
<dbReference type="KEGG" id="xbc:ELE36_02625"/>
<gene>
    <name evidence="1" type="ORF">ELE36_02625</name>
</gene>